<dbReference type="EMBL" id="CP025704">
    <property type="protein sequence ID" value="AUN97114.1"/>
    <property type="molecule type" value="Genomic_DNA"/>
</dbReference>
<dbReference type="RefSeq" id="WP_102242409.1">
    <property type="nucleotide sequence ID" value="NZ_CP025704.1"/>
</dbReference>
<accession>A0A2K9NQS8</accession>
<keyword evidence="2" id="KW-1185">Reference proteome</keyword>
<dbReference type="Proteomes" id="UP000235584">
    <property type="component" value="Chromosome"/>
</dbReference>
<gene>
    <name evidence="1" type="ORF">C0V70_03120</name>
</gene>
<organism evidence="1 2">
    <name type="scientific">Bacteriovorax stolpii</name>
    <name type="common">Bdellovibrio stolpii</name>
    <dbReference type="NCBI Taxonomy" id="960"/>
    <lineage>
        <taxon>Bacteria</taxon>
        <taxon>Pseudomonadati</taxon>
        <taxon>Bdellovibrionota</taxon>
        <taxon>Bacteriovoracia</taxon>
        <taxon>Bacteriovoracales</taxon>
        <taxon>Bacteriovoracaceae</taxon>
        <taxon>Bacteriovorax</taxon>
    </lineage>
</organism>
<dbReference type="KEGG" id="bsto:C0V70_03120"/>
<proteinExistence type="predicted"/>
<reference evidence="1 2" key="1">
    <citation type="submission" date="2018-01" db="EMBL/GenBank/DDBJ databases">
        <title>Complete genome sequence of Bacteriovorax stolpii DSM12778.</title>
        <authorList>
            <person name="Tang B."/>
            <person name="Chang J."/>
        </authorList>
    </citation>
    <scope>NUCLEOTIDE SEQUENCE [LARGE SCALE GENOMIC DNA]</scope>
    <source>
        <strain evidence="1 2">DSM 12778</strain>
    </source>
</reference>
<sequence length="351" mass="39877">MPYILLLLCLLLGACGKKSNSISTPSVVSTSEQRSFIVIAHEKGSSVFRNKVLNSIVETKFPANNPDFEIKKGDELLGYEMSERDRAFYEHNERTMAKVIVSFTDRLEIYFVPKKVVIPEIISQLKLTPEAQRKFKLINPNGHYTEEGNTLYLVSVNHEDLMENDKKFYQENFDLQDLKERSAFYVESYKEMVLSMNYDFFKERDITKFFTGPTIKCTRDLLEAGTCGRCEYRKSVPSGSFDKIANPSLDDLGVGLKLDGQLIKMGDLTAEMFTPDSVVFHFVPQALDVSVTLKVELEKKALPTYRISENVEELTYCTSIPKGYITLGSKASLSLKVKMLGRGEKLKDIKL</sequence>
<evidence type="ECO:0000313" key="2">
    <source>
        <dbReference type="Proteomes" id="UP000235584"/>
    </source>
</evidence>
<dbReference type="AlphaFoldDB" id="A0A2K9NQS8"/>
<evidence type="ECO:0000313" key="1">
    <source>
        <dbReference type="EMBL" id="AUN97114.1"/>
    </source>
</evidence>
<protein>
    <submittedName>
        <fullName evidence="1">Uncharacterized protein</fullName>
    </submittedName>
</protein>
<name>A0A2K9NQS8_BACTC</name>